<dbReference type="InterPro" id="IPR001106">
    <property type="entry name" value="Aromatic_Lyase"/>
</dbReference>
<evidence type="ECO:0000256" key="1">
    <source>
        <dbReference type="ARBA" id="ARBA00005113"/>
    </source>
</evidence>
<evidence type="ECO:0000256" key="2">
    <source>
        <dbReference type="ARBA" id="ARBA00012994"/>
    </source>
</evidence>
<comment type="PTM">
    <text evidence="6">Contains an active site 4-methylidene-imidazol-5-one (MIO), which is formed autocatalytically by cyclization and dehydration of residues Ala-Ser-Gly.</text>
</comment>
<dbReference type="GO" id="GO:0019557">
    <property type="term" value="P:L-histidine catabolic process to glutamate and formate"/>
    <property type="evidence" value="ECO:0007669"/>
    <property type="project" value="UniProtKB-UniPathway"/>
</dbReference>
<name>A0A537LR49_9BACT</name>
<dbReference type="AlphaFoldDB" id="A0A537LR49"/>
<evidence type="ECO:0000313" key="13">
    <source>
        <dbReference type="Proteomes" id="UP000318661"/>
    </source>
</evidence>
<evidence type="ECO:0000313" key="12">
    <source>
        <dbReference type="Proteomes" id="UP000315217"/>
    </source>
</evidence>
<dbReference type="Proteomes" id="UP000318661">
    <property type="component" value="Unassembled WGS sequence"/>
</dbReference>
<dbReference type="GO" id="GO:0004397">
    <property type="term" value="F:histidine ammonia-lyase activity"/>
    <property type="evidence" value="ECO:0007669"/>
    <property type="project" value="UniProtKB-UniRule"/>
</dbReference>
<dbReference type="Gene3D" id="1.20.200.10">
    <property type="entry name" value="Fumarase/aspartase (Central domain)"/>
    <property type="match status" value="1"/>
</dbReference>
<evidence type="ECO:0000256" key="3">
    <source>
        <dbReference type="ARBA" id="ARBA00022808"/>
    </source>
</evidence>
<evidence type="ECO:0000256" key="9">
    <source>
        <dbReference type="RuleBase" id="RU004480"/>
    </source>
</evidence>
<dbReference type="UniPathway" id="UPA00379">
    <property type="reaction ID" value="UER00549"/>
</dbReference>
<dbReference type="Pfam" id="PF00221">
    <property type="entry name" value="Lyase_aromatic"/>
    <property type="match status" value="1"/>
</dbReference>
<dbReference type="EC" id="4.3.1.3" evidence="2 6"/>
<comment type="caution">
    <text evidence="11">The sequence shown here is derived from an EMBL/GenBank/DDBJ whole genome shotgun (WGS) entry which is preliminary data.</text>
</comment>
<dbReference type="FunFam" id="1.20.200.10:FF:000003">
    <property type="entry name" value="Histidine ammonia-lyase"/>
    <property type="match status" value="1"/>
</dbReference>
<sequence length="507" mass="52753">MPVEVGEHLTIADVVRVARERAEVALSPHARERVAQSRAMVEQLVRDGRVVYGITTGVGELAGVHISPQQSAKLQVNIVRSHSAGVGDPLPEEVVRAMMLLRAHALALGYSGIRPQTLTLLVEMLNRGLHPIIPSQGSVGASGDLAPLAHLALALIGEGDVTVTGAPMPSRDALAGAGLSPALLTAKEGVALINGTQAMTGIAALAVFDARRLATGADISGAMSFEALRGLPEAFDPLLQRVRPHPGQQASADNLRRLIAGSEILTQPRANGKVQDAYALRCMPQVHGASRDAIGYANTVVEIELNAATDNPLIFSDEARVISGGNFHGQPVAIAMDLLAIACAELASIAERRIERLVNPHLSGLPAFLTADGGLHSGLMLAQYTAAALVSENKVLSHPASVDSIPTSANQEDHVSMGTIAARKAAQVVRHAQQVIGVELVCAAQALEFHRPAGAGVGTRAAYESVRRVVPPLAADRVLAADLAAGYELVRSGELLAAVEAAVGRLG</sequence>
<protein>
    <recommendedName>
        <fullName evidence="2 6">Histidine ammonia-lyase</fullName>
        <shortName evidence="6">Histidase</shortName>
        <ecNumber evidence="2 6">4.3.1.3</ecNumber>
    </recommendedName>
</protein>
<comment type="pathway">
    <text evidence="1 6 8">Amino-acid degradation; L-histidine degradation into L-glutamate; N-formimidoyl-L-glutamate from L-histidine: step 1/3.</text>
</comment>
<evidence type="ECO:0000313" key="11">
    <source>
        <dbReference type="EMBL" id="TMJ10503.1"/>
    </source>
</evidence>
<dbReference type="InterPro" id="IPR008948">
    <property type="entry name" value="L-Aspartase-like"/>
</dbReference>
<comment type="subcellular location">
    <subcellularLocation>
        <location evidence="6 9">Cytoplasm</location>
    </subcellularLocation>
</comment>
<dbReference type="SUPFAM" id="SSF48557">
    <property type="entry name" value="L-aspartase-like"/>
    <property type="match status" value="1"/>
</dbReference>
<dbReference type="Gene3D" id="1.10.275.10">
    <property type="entry name" value="Fumarase/aspartase (N-terminal domain)"/>
    <property type="match status" value="1"/>
</dbReference>
<evidence type="ECO:0000256" key="8">
    <source>
        <dbReference type="RuleBase" id="RU004479"/>
    </source>
</evidence>
<dbReference type="EMBL" id="VBAJ01000162">
    <property type="protein sequence ID" value="TMJ07623.1"/>
    <property type="molecule type" value="Genomic_DNA"/>
</dbReference>
<dbReference type="EMBL" id="VBAI01000115">
    <property type="protein sequence ID" value="TMJ10503.1"/>
    <property type="molecule type" value="Genomic_DNA"/>
</dbReference>
<feature type="modified residue" description="2,3-didehydroalanine (Ser)" evidence="6">
    <location>
        <position position="142"/>
    </location>
</feature>
<evidence type="ECO:0000256" key="6">
    <source>
        <dbReference type="HAMAP-Rule" id="MF_00229"/>
    </source>
</evidence>
<dbReference type="NCBIfam" id="TIGR01225">
    <property type="entry name" value="hutH"/>
    <property type="match status" value="1"/>
</dbReference>
<gene>
    <name evidence="6 11" type="primary">hutH</name>
    <name evidence="11" type="ORF">E6G98_07495</name>
    <name evidence="10" type="ORF">E6G99_06180</name>
</gene>
<dbReference type="GO" id="GO:0005737">
    <property type="term" value="C:cytoplasm"/>
    <property type="evidence" value="ECO:0007669"/>
    <property type="project" value="UniProtKB-SubCell"/>
</dbReference>
<dbReference type="FunFam" id="1.10.275.10:FF:000005">
    <property type="entry name" value="Histidine ammonia-lyase"/>
    <property type="match status" value="1"/>
</dbReference>
<evidence type="ECO:0000256" key="7">
    <source>
        <dbReference type="RuleBase" id="RU003954"/>
    </source>
</evidence>
<comment type="similarity">
    <text evidence="6 7">Belongs to the PAL/histidase family.</text>
</comment>
<keyword evidence="4 6" id="KW-0456">Lyase</keyword>
<organism evidence="11 12">
    <name type="scientific">Candidatus Segetimicrobium genomatis</name>
    <dbReference type="NCBI Taxonomy" id="2569760"/>
    <lineage>
        <taxon>Bacteria</taxon>
        <taxon>Bacillati</taxon>
        <taxon>Candidatus Sysuimicrobiota</taxon>
        <taxon>Candidatus Sysuimicrobiia</taxon>
        <taxon>Candidatus Sysuimicrobiales</taxon>
        <taxon>Candidatus Segetimicrobiaceae</taxon>
        <taxon>Candidatus Segetimicrobium</taxon>
    </lineage>
</organism>
<dbReference type="InterPro" id="IPR005921">
    <property type="entry name" value="HutH"/>
</dbReference>
<proteinExistence type="inferred from homology"/>
<evidence type="ECO:0000256" key="4">
    <source>
        <dbReference type="ARBA" id="ARBA00023239"/>
    </source>
</evidence>
<feature type="cross-link" description="5-imidazolinone (Ala-Gly)" evidence="6">
    <location>
        <begin position="141"/>
        <end position="143"/>
    </location>
</feature>
<dbReference type="Proteomes" id="UP000315217">
    <property type="component" value="Unassembled WGS sequence"/>
</dbReference>
<dbReference type="CDD" id="cd00332">
    <property type="entry name" value="PAL-HAL"/>
    <property type="match status" value="1"/>
</dbReference>
<dbReference type="InterPro" id="IPR022313">
    <property type="entry name" value="Phe/His_NH3-lyase_AS"/>
</dbReference>
<accession>A0A537LR49</accession>
<dbReference type="InterPro" id="IPR024083">
    <property type="entry name" value="Fumarase/histidase_N"/>
</dbReference>
<reference evidence="12 13" key="1">
    <citation type="journal article" date="2019" name="Nat. Microbiol.">
        <title>Mediterranean grassland soil C-N compound turnover is dependent on rainfall and depth, and is mediated by genomically divergent microorganisms.</title>
        <authorList>
            <person name="Diamond S."/>
            <person name="Andeer P.F."/>
            <person name="Li Z."/>
            <person name="Crits-Christoph A."/>
            <person name="Burstein D."/>
            <person name="Anantharaman K."/>
            <person name="Lane K.R."/>
            <person name="Thomas B.C."/>
            <person name="Pan C."/>
            <person name="Northen T.R."/>
            <person name="Banfield J.F."/>
        </authorList>
    </citation>
    <scope>NUCLEOTIDE SEQUENCE [LARGE SCALE GENOMIC DNA]</scope>
    <source>
        <strain evidence="11">NP_1</strain>
        <strain evidence="10">NP_2</strain>
    </source>
</reference>
<dbReference type="GO" id="GO:0019556">
    <property type="term" value="P:L-histidine catabolic process to glutamate and formamide"/>
    <property type="evidence" value="ECO:0007669"/>
    <property type="project" value="UniProtKB-UniPathway"/>
</dbReference>
<dbReference type="PANTHER" id="PTHR10362">
    <property type="entry name" value="HISTIDINE AMMONIA-LYASE"/>
    <property type="match status" value="1"/>
</dbReference>
<dbReference type="NCBIfam" id="NF006871">
    <property type="entry name" value="PRK09367.1"/>
    <property type="match status" value="1"/>
</dbReference>
<comment type="catalytic activity">
    <reaction evidence="5 6 8">
        <text>L-histidine = trans-urocanate + NH4(+)</text>
        <dbReference type="Rhea" id="RHEA:21232"/>
        <dbReference type="ChEBI" id="CHEBI:17771"/>
        <dbReference type="ChEBI" id="CHEBI:28938"/>
        <dbReference type="ChEBI" id="CHEBI:57595"/>
        <dbReference type="EC" id="4.3.1.3"/>
    </reaction>
</comment>
<evidence type="ECO:0000256" key="5">
    <source>
        <dbReference type="ARBA" id="ARBA00049269"/>
    </source>
</evidence>
<dbReference type="HAMAP" id="MF_00229">
    <property type="entry name" value="His_ammonia_lyase"/>
    <property type="match status" value="1"/>
</dbReference>
<evidence type="ECO:0000313" key="10">
    <source>
        <dbReference type="EMBL" id="TMJ07623.1"/>
    </source>
</evidence>
<keyword evidence="3 6" id="KW-0369">Histidine metabolism</keyword>
<dbReference type="PROSITE" id="PS00488">
    <property type="entry name" value="PAL_HISTIDASE"/>
    <property type="match status" value="1"/>
</dbReference>
<keyword evidence="6" id="KW-0963">Cytoplasm</keyword>